<dbReference type="InterPro" id="IPR006905">
    <property type="entry name" value="Flavin_halogenase"/>
</dbReference>
<keyword evidence="3" id="KW-0274">FAD</keyword>
<feature type="binding site" evidence="3">
    <location>
        <position position="80"/>
    </location>
    <ligand>
        <name>7-chloro-L-tryptophan</name>
        <dbReference type="ChEBI" id="CHEBI:58713"/>
    </ligand>
</feature>
<feature type="binding site" evidence="3">
    <location>
        <position position="358"/>
    </location>
    <ligand>
        <name>L-tryptophan</name>
        <dbReference type="ChEBI" id="CHEBI:57912"/>
    </ligand>
</feature>
<sequence>MNDIRIKDVVILGGGTAGWMTASYLGKALQGTVNITLLEAPTIPRIGVGEATVPNLQSAFFDYLGIPEQEWMRECNASFKTGIRFVNWRTPGNGSPEPRDLDGGTDYFYHHFANLPEHDHVPLSHYWDFRRRQGEQIADFDRECFGEAAALDAKRGPWYADGTPATGYAWHFDAQLVADYLRRFATRKQGTRHVQDELVDVVLDERGHIESLLTKDGLELRGDLFVDCSGFRGLLINKALGEPFLDMSDHLLCDSAVATAVPHDDEKNGIEPFTSAIAMSSGWTWKIPMLTRFGSGYVYSSKFIEKDTATKEFCDLWGLDPTRTEFNHVKFRVGRNRRAWVKNCVSIGLSSCFVEPLESTGIYFIYSAVYQLAKHFPDKRFDPVLVNHFNREIESMFDFTRDFIQTHFHFSPRNDTEFWRANKELPLGDDIREKIELYRAGLPVNSSVTGERVYYGNSEVENKNFWNNTNYWCIFAGLGFLPDRVMPSLTYKSASLDSVETVFDDVRRREQHLLDKLPATRDILRSLHHR</sequence>
<dbReference type="PANTHER" id="PTHR43747:SF4">
    <property type="entry name" value="FLAVIN-DEPENDENT TRYPTOPHAN HALOGENASE"/>
    <property type="match status" value="1"/>
</dbReference>
<keyword evidence="3" id="KW-0547">Nucleotide-binding</keyword>
<reference evidence="5 6" key="2">
    <citation type="submission" date="2021-06" db="EMBL/GenBank/DDBJ databases">
        <title>Ecological speciation of a Streptomyces species isolated from different habitats and geographic origins.</title>
        <authorList>
            <person name="Wang J."/>
        </authorList>
    </citation>
    <scope>NUCLEOTIDE SEQUENCE [LARGE SCALE GENOMIC DNA]</scope>
    <source>
        <strain evidence="5 6">FXJ8.012</strain>
    </source>
</reference>
<dbReference type="EMBL" id="JAHSTP010000004">
    <property type="protein sequence ID" value="MBZ6151984.1"/>
    <property type="molecule type" value="Genomic_DNA"/>
</dbReference>
<keyword evidence="6" id="KW-1185">Reference proteome</keyword>
<dbReference type="InterPro" id="IPR033856">
    <property type="entry name" value="Trp_halogen"/>
</dbReference>
<dbReference type="SUPFAM" id="SSF51905">
    <property type="entry name" value="FAD/NAD(P)-binding domain"/>
    <property type="match status" value="1"/>
</dbReference>
<evidence type="ECO:0000256" key="2">
    <source>
        <dbReference type="PIRSR" id="PIRSR011396-1"/>
    </source>
</evidence>
<dbReference type="EMBL" id="MG837055">
    <property type="protein sequence ID" value="AVR52621.1"/>
    <property type="molecule type" value="Genomic_DNA"/>
</dbReference>
<evidence type="ECO:0000256" key="3">
    <source>
        <dbReference type="PIRSR" id="PIRSR011396-2"/>
    </source>
</evidence>
<dbReference type="AlphaFoldDB" id="A0A2R3ZQ36"/>
<evidence type="ECO:0000256" key="1">
    <source>
        <dbReference type="ARBA" id="ARBA00038396"/>
    </source>
</evidence>
<feature type="active site" evidence="2">
    <location>
        <position position="80"/>
    </location>
</feature>
<dbReference type="InterPro" id="IPR050816">
    <property type="entry name" value="Flavin-dep_Halogenase_NPB"/>
</dbReference>
<dbReference type="PANTHER" id="PTHR43747">
    <property type="entry name" value="FAD-BINDING PROTEIN"/>
    <property type="match status" value="1"/>
</dbReference>
<feature type="binding site" evidence="3">
    <location>
        <position position="349"/>
    </location>
    <ligand>
        <name>FAD</name>
        <dbReference type="ChEBI" id="CHEBI:57692"/>
    </ligand>
</feature>
<dbReference type="Gene3D" id="3.50.50.60">
    <property type="entry name" value="FAD/NAD(P)-binding domain"/>
    <property type="match status" value="1"/>
</dbReference>
<accession>A0A2R3ZQ36</accession>
<evidence type="ECO:0000313" key="6">
    <source>
        <dbReference type="Proteomes" id="UP000758701"/>
    </source>
</evidence>
<evidence type="ECO:0000313" key="5">
    <source>
        <dbReference type="EMBL" id="MBZ6151984.1"/>
    </source>
</evidence>
<dbReference type="PIRSF" id="PIRSF011396">
    <property type="entry name" value="Trp_halogenase"/>
    <property type="match status" value="1"/>
</dbReference>
<proteinExistence type="inferred from homology"/>
<dbReference type="Pfam" id="PF04820">
    <property type="entry name" value="Trp_halogenase"/>
    <property type="match status" value="1"/>
</dbReference>
<gene>
    <name evidence="4" type="primary">mymP</name>
    <name evidence="5" type="ORF">KVH32_12540</name>
</gene>
<feature type="binding site" evidence="3">
    <location>
        <position position="362"/>
    </location>
    <ligand>
        <name>FAD</name>
        <dbReference type="ChEBI" id="CHEBI:57692"/>
    </ligand>
</feature>
<dbReference type="RefSeq" id="WP_224286326.1">
    <property type="nucleotide sequence ID" value="NZ_JAHSST010000012.1"/>
</dbReference>
<reference evidence="4" key="1">
    <citation type="journal article" date="2018" name="Mar. Drugs">
        <title>Identification and Characterization of Mycemycin Biosynthetic Gene Clusters in Streptomyces olivaceus FXJ8.012 and Streptomyces sp. FXJ1.235.</title>
        <authorList>
            <person name="Song F."/>
            <person name="Liu N."/>
            <person name="Liu M."/>
            <person name="Chen Y."/>
            <person name="Huang Y."/>
        </authorList>
    </citation>
    <scope>NUCLEOTIDE SEQUENCE</scope>
    <source>
        <strain evidence="4">FXJ8.012</strain>
    </source>
</reference>
<comment type="similarity">
    <text evidence="1">Belongs to the flavin-dependent halogenase family. Bacterial tryptophan halogenase subfamily.</text>
</comment>
<feature type="binding site" evidence="3">
    <location>
        <begin position="14"/>
        <end position="17"/>
    </location>
    <ligand>
        <name>FAD</name>
        <dbReference type="ChEBI" id="CHEBI:57692"/>
    </ligand>
</feature>
<keyword evidence="3" id="KW-0285">Flavoprotein</keyword>
<protein>
    <submittedName>
        <fullName evidence="5">Tryptophan 7-halogenase</fullName>
    </submittedName>
    <submittedName>
        <fullName evidence="4">Tryptophan halogenase</fullName>
    </submittedName>
</protein>
<name>A0A2R3ZQ36_STROV</name>
<dbReference type="GO" id="GO:0004497">
    <property type="term" value="F:monooxygenase activity"/>
    <property type="evidence" value="ECO:0007669"/>
    <property type="project" value="InterPro"/>
</dbReference>
<dbReference type="InterPro" id="IPR036188">
    <property type="entry name" value="FAD/NAD-bd_sf"/>
</dbReference>
<organism evidence="4">
    <name type="scientific">Streptomyces olivaceus</name>
    <dbReference type="NCBI Taxonomy" id="47716"/>
    <lineage>
        <taxon>Bacteria</taxon>
        <taxon>Bacillati</taxon>
        <taxon>Actinomycetota</taxon>
        <taxon>Actinomycetes</taxon>
        <taxon>Kitasatosporales</taxon>
        <taxon>Streptomycetaceae</taxon>
        <taxon>Streptomyces</taxon>
    </lineage>
</organism>
<evidence type="ECO:0000313" key="4">
    <source>
        <dbReference type="EMBL" id="AVR52621.1"/>
    </source>
</evidence>
<dbReference type="Proteomes" id="UP000758701">
    <property type="component" value="Unassembled WGS sequence"/>
</dbReference>
<dbReference type="GO" id="GO:0000166">
    <property type="term" value="F:nucleotide binding"/>
    <property type="evidence" value="ECO:0007669"/>
    <property type="project" value="UniProtKB-KW"/>
</dbReference>